<dbReference type="Pfam" id="PF07238">
    <property type="entry name" value="PilZ"/>
    <property type="match status" value="1"/>
</dbReference>
<dbReference type="InterPro" id="IPR009875">
    <property type="entry name" value="PilZ_domain"/>
</dbReference>
<evidence type="ECO:0000259" key="2">
    <source>
        <dbReference type="Pfam" id="PF12945"/>
    </source>
</evidence>
<dbReference type="GO" id="GO:0035438">
    <property type="term" value="F:cyclic-di-GMP binding"/>
    <property type="evidence" value="ECO:0007669"/>
    <property type="project" value="InterPro"/>
</dbReference>
<sequence>MLKIGMSLTLEPLDNDLDEKYRCKIADIEEDRIYIDYPKNLKTNRTTFLANSISFDAVLISENNVAYKFRTQVIGKVKKNIPLIILHFPGDDQLIKIQRRQFVRIETAVDVSVSLPQSNQQIPTITEDISAGGCAVLLPMNIKVDQNEEGEGLFVLPLQSGHMYLRLPFYVIRMWEKDGKHIASLKFKDISAKEKQVLLRFCFERQLELRKKGLS</sequence>
<dbReference type="AlphaFoldDB" id="A0A2N3LMW5"/>
<dbReference type="Pfam" id="PF12945">
    <property type="entry name" value="PilZNR"/>
    <property type="match status" value="1"/>
</dbReference>
<accession>A0A2N3LMW5</accession>
<dbReference type="Proteomes" id="UP000233440">
    <property type="component" value="Unassembled WGS sequence"/>
</dbReference>
<gene>
    <name evidence="3" type="ORF">CWO92_06015</name>
</gene>
<dbReference type="Gene3D" id="2.40.10.220">
    <property type="entry name" value="predicted glycosyltransferase like domains"/>
    <property type="match status" value="1"/>
</dbReference>
<feature type="domain" description="PilZ" evidence="1">
    <location>
        <begin position="98"/>
        <end position="204"/>
    </location>
</feature>
<name>A0A2N3LMW5_9BACI</name>
<organism evidence="3 4">
    <name type="scientific">Heyndrickxia camelliae</name>
    <dbReference type="NCBI Taxonomy" id="1707093"/>
    <lineage>
        <taxon>Bacteria</taxon>
        <taxon>Bacillati</taxon>
        <taxon>Bacillota</taxon>
        <taxon>Bacilli</taxon>
        <taxon>Bacillales</taxon>
        <taxon>Bacillaceae</taxon>
        <taxon>Heyndrickxia</taxon>
    </lineage>
</organism>
<dbReference type="SUPFAM" id="SSF141371">
    <property type="entry name" value="PilZ domain-like"/>
    <property type="match status" value="1"/>
</dbReference>
<protein>
    <submittedName>
        <fullName evidence="3">Pilus assembly protein PilZ</fullName>
    </submittedName>
</protein>
<comment type="caution">
    <text evidence="3">The sequence shown here is derived from an EMBL/GenBank/DDBJ whole genome shotgun (WGS) entry which is preliminary data.</text>
</comment>
<keyword evidence="4" id="KW-1185">Reference proteome</keyword>
<reference evidence="3 4" key="1">
    <citation type="submission" date="2017-11" db="EMBL/GenBank/DDBJ databases">
        <title>Bacillus camelliae sp. nov., isolated from pu'er tea.</title>
        <authorList>
            <person name="Niu L."/>
        </authorList>
    </citation>
    <scope>NUCLEOTIDE SEQUENCE [LARGE SCALE GENOMIC DNA]</scope>
    <source>
        <strain evidence="3 4">7578-1</strain>
    </source>
</reference>
<dbReference type="RefSeq" id="WP_101353297.1">
    <property type="nucleotide sequence ID" value="NZ_PIQO01000003.1"/>
</dbReference>
<dbReference type="EMBL" id="PIQO01000003">
    <property type="protein sequence ID" value="PKR85927.1"/>
    <property type="molecule type" value="Genomic_DNA"/>
</dbReference>
<proteinExistence type="predicted"/>
<dbReference type="InterPro" id="IPR009926">
    <property type="entry name" value="T3SS_YcgR_PilZN"/>
</dbReference>
<evidence type="ECO:0000313" key="4">
    <source>
        <dbReference type="Proteomes" id="UP000233440"/>
    </source>
</evidence>
<evidence type="ECO:0000313" key="3">
    <source>
        <dbReference type="EMBL" id="PKR85927.1"/>
    </source>
</evidence>
<dbReference type="OrthoDB" id="1951449at2"/>
<evidence type="ECO:0000259" key="1">
    <source>
        <dbReference type="Pfam" id="PF07238"/>
    </source>
</evidence>
<feature type="domain" description="Type III secretion system flagellar brake protein YcgR PilZN" evidence="2">
    <location>
        <begin position="3"/>
        <end position="89"/>
    </location>
</feature>